<evidence type="ECO:0000313" key="1">
    <source>
        <dbReference type="EMBL" id="VDP75959.1"/>
    </source>
</evidence>
<name>A0A183AF51_9TREM</name>
<dbReference type="WBParaSite" id="ECPE_0000559901-mRNA-1">
    <property type="protein sequence ID" value="ECPE_0000559901-mRNA-1"/>
    <property type="gene ID" value="ECPE_0000559901"/>
</dbReference>
<dbReference type="Proteomes" id="UP000272942">
    <property type="component" value="Unassembled WGS sequence"/>
</dbReference>
<evidence type="ECO:0000313" key="2">
    <source>
        <dbReference type="Proteomes" id="UP000272942"/>
    </source>
</evidence>
<dbReference type="EMBL" id="UZAN01042455">
    <property type="protein sequence ID" value="VDP75959.1"/>
    <property type="molecule type" value="Genomic_DNA"/>
</dbReference>
<evidence type="ECO:0000313" key="3">
    <source>
        <dbReference type="WBParaSite" id="ECPE_0000559901-mRNA-1"/>
    </source>
</evidence>
<dbReference type="OrthoDB" id="10056300at2759"/>
<gene>
    <name evidence="1" type="ORF">ECPE_LOCUS5586</name>
</gene>
<reference evidence="3" key="1">
    <citation type="submission" date="2016-06" db="UniProtKB">
        <authorList>
            <consortium name="WormBaseParasite"/>
        </authorList>
    </citation>
    <scope>IDENTIFICATION</scope>
</reference>
<organism evidence="3">
    <name type="scientific">Echinostoma caproni</name>
    <dbReference type="NCBI Taxonomy" id="27848"/>
    <lineage>
        <taxon>Eukaryota</taxon>
        <taxon>Metazoa</taxon>
        <taxon>Spiralia</taxon>
        <taxon>Lophotrochozoa</taxon>
        <taxon>Platyhelminthes</taxon>
        <taxon>Trematoda</taxon>
        <taxon>Digenea</taxon>
        <taxon>Plagiorchiida</taxon>
        <taxon>Echinostomata</taxon>
        <taxon>Echinostomatoidea</taxon>
        <taxon>Echinostomatidae</taxon>
        <taxon>Echinostoma</taxon>
    </lineage>
</organism>
<sequence length="75" mass="8354">MDVQSAKLKVDGEPIFPKRRVILCGQREDVLTAIEKMERDGITTGVPFSAWATLANPKQCSSDRSRTMQAILECD</sequence>
<proteinExistence type="predicted"/>
<protein>
    <submittedName>
        <fullName evidence="3">NET domain-containing protein</fullName>
    </submittedName>
</protein>
<reference evidence="1 2" key="2">
    <citation type="submission" date="2018-11" db="EMBL/GenBank/DDBJ databases">
        <authorList>
            <consortium name="Pathogen Informatics"/>
        </authorList>
    </citation>
    <scope>NUCLEOTIDE SEQUENCE [LARGE SCALE GENOMIC DNA]</scope>
    <source>
        <strain evidence="1 2">Egypt</strain>
    </source>
</reference>
<accession>A0A183AF51</accession>
<dbReference type="AlphaFoldDB" id="A0A183AF51"/>
<keyword evidence="2" id="KW-1185">Reference proteome</keyword>